<dbReference type="OrthoDB" id="10267235at2759"/>
<dbReference type="PANTHER" id="PTHR22603">
    <property type="entry name" value="CHOLINE/ETHANOALAMINE KINASE"/>
    <property type="match status" value="1"/>
</dbReference>
<comment type="caution">
    <text evidence="4">The sequence shown here is derived from an EMBL/GenBank/DDBJ whole genome shotgun (WGS) entry which is preliminary data.</text>
</comment>
<name>A0A370TZX1_9HELO</name>
<dbReference type="RefSeq" id="XP_031873730.1">
    <property type="nucleotide sequence ID" value="XM_032009676.1"/>
</dbReference>
<evidence type="ECO:0000256" key="2">
    <source>
        <dbReference type="SAM" id="MobiDB-lite"/>
    </source>
</evidence>
<evidence type="ECO:0000313" key="5">
    <source>
        <dbReference type="Proteomes" id="UP000254866"/>
    </source>
</evidence>
<feature type="compositionally biased region" description="Low complexity" evidence="2">
    <location>
        <begin position="661"/>
        <end position="677"/>
    </location>
</feature>
<feature type="domain" description="Choline kinase N-terminal" evidence="3">
    <location>
        <begin position="237"/>
        <end position="316"/>
    </location>
</feature>
<organism evidence="4 5">
    <name type="scientific">Venustampulla echinocandica</name>
    <dbReference type="NCBI Taxonomy" id="2656787"/>
    <lineage>
        <taxon>Eukaryota</taxon>
        <taxon>Fungi</taxon>
        <taxon>Dikarya</taxon>
        <taxon>Ascomycota</taxon>
        <taxon>Pezizomycotina</taxon>
        <taxon>Leotiomycetes</taxon>
        <taxon>Helotiales</taxon>
        <taxon>Pleuroascaceae</taxon>
        <taxon>Venustampulla</taxon>
    </lineage>
</organism>
<keyword evidence="5" id="KW-1185">Reference proteome</keyword>
<dbReference type="GO" id="GO:0004305">
    <property type="term" value="F:ethanolamine kinase activity"/>
    <property type="evidence" value="ECO:0007669"/>
    <property type="project" value="TreeGrafter"/>
</dbReference>
<dbReference type="GO" id="GO:0004103">
    <property type="term" value="F:choline kinase activity"/>
    <property type="evidence" value="ECO:0007669"/>
    <property type="project" value="TreeGrafter"/>
</dbReference>
<dbReference type="SUPFAM" id="SSF56112">
    <property type="entry name" value="Protein kinase-like (PK-like)"/>
    <property type="match status" value="1"/>
</dbReference>
<dbReference type="Gene3D" id="3.30.200.20">
    <property type="entry name" value="Phosphorylase Kinase, domain 1"/>
    <property type="match status" value="1"/>
</dbReference>
<dbReference type="STRING" id="2656787.A0A370TZX1"/>
<dbReference type="Pfam" id="PF04428">
    <property type="entry name" value="Choline_kin_N"/>
    <property type="match status" value="1"/>
</dbReference>
<feature type="region of interest" description="Disordered" evidence="2">
    <location>
        <begin position="1"/>
        <end position="127"/>
    </location>
</feature>
<dbReference type="GO" id="GO:0005737">
    <property type="term" value="C:cytoplasm"/>
    <property type="evidence" value="ECO:0007669"/>
    <property type="project" value="TreeGrafter"/>
</dbReference>
<feature type="region of interest" description="Disordered" evidence="2">
    <location>
        <begin position="751"/>
        <end position="813"/>
    </location>
</feature>
<feature type="region of interest" description="Disordered" evidence="2">
    <location>
        <begin position="194"/>
        <end position="220"/>
    </location>
</feature>
<evidence type="ECO:0000259" key="3">
    <source>
        <dbReference type="Pfam" id="PF04428"/>
    </source>
</evidence>
<feature type="compositionally biased region" description="Low complexity" evidence="2">
    <location>
        <begin position="161"/>
        <end position="178"/>
    </location>
</feature>
<feature type="compositionally biased region" description="Low complexity" evidence="2">
    <location>
        <begin position="79"/>
        <end position="93"/>
    </location>
</feature>
<feature type="compositionally biased region" description="Polar residues" evidence="2">
    <location>
        <begin position="758"/>
        <end position="776"/>
    </location>
</feature>
<dbReference type="GeneID" id="43593902"/>
<dbReference type="Gene3D" id="3.90.1200.10">
    <property type="match status" value="1"/>
</dbReference>
<evidence type="ECO:0000313" key="4">
    <source>
        <dbReference type="EMBL" id="RDL41074.1"/>
    </source>
</evidence>
<dbReference type="EMBL" id="NPIC01000001">
    <property type="protein sequence ID" value="RDL41074.1"/>
    <property type="molecule type" value="Genomic_DNA"/>
</dbReference>
<proteinExistence type="inferred from homology"/>
<dbReference type="GO" id="GO:0006646">
    <property type="term" value="P:phosphatidylethanolamine biosynthetic process"/>
    <property type="evidence" value="ECO:0007669"/>
    <property type="project" value="TreeGrafter"/>
</dbReference>
<protein>
    <recommendedName>
        <fullName evidence="3">Choline kinase N-terminal domain-containing protein</fullName>
    </recommendedName>
</protein>
<comment type="similarity">
    <text evidence="1">Belongs to the choline/ethanolamine kinase family.</text>
</comment>
<feature type="compositionally biased region" description="Low complexity" evidence="2">
    <location>
        <begin position="267"/>
        <end position="280"/>
    </location>
</feature>
<evidence type="ECO:0000256" key="1">
    <source>
        <dbReference type="ARBA" id="ARBA00038211"/>
    </source>
</evidence>
<dbReference type="PANTHER" id="PTHR22603:SF93">
    <property type="entry name" value="RE24176P"/>
    <property type="match status" value="1"/>
</dbReference>
<dbReference type="Proteomes" id="UP000254866">
    <property type="component" value="Unassembled WGS sequence"/>
</dbReference>
<feature type="region of interest" description="Disordered" evidence="2">
    <location>
        <begin position="143"/>
        <end position="178"/>
    </location>
</feature>
<dbReference type="AlphaFoldDB" id="A0A370TZX1"/>
<accession>A0A370TZX1</accession>
<reference evidence="4 5" key="1">
    <citation type="journal article" date="2018" name="IMA Fungus">
        <title>IMA Genome-F 9: Draft genome sequence of Annulohypoxylon stygium, Aspergillus mulundensis, Berkeleyomyces basicola (syn. Thielaviopsis basicola), Ceratocystis smalleyi, two Cercospora beticola strains, Coleophoma cylindrospora, Fusarium fracticaudum, Phialophora cf. hyalina, and Morchella septimelata.</title>
        <authorList>
            <person name="Wingfield B.D."/>
            <person name="Bills G.F."/>
            <person name="Dong Y."/>
            <person name="Huang W."/>
            <person name="Nel W.J."/>
            <person name="Swalarsk-Parry B.S."/>
            <person name="Vaghefi N."/>
            <person name="Wilken P.M."/>
            <person name="An Z."/>
            <person name="de Beer Z.W."/>
            <person name="De Vos L."/>
            <person name="Chen L."/>
            <person name="Duong T.A."/>
            <person name="Gao Y."/>
            <person name="Hammerbacher A."/>
            <person name="Kikkert J.R."/>
            <person name="Li Y."/>
            <person name="Li H."/>
            <person name="Li K."/>
            <person name="Li Q."/>
            <person name="Liu X."/>
            <person name="Ma X."/>
            <person name="Naidoo K."/>
            <person name="Pethybridge S.J."/>
            <person name="Sun J."/>
            <person name="Steenkamp E.T."/>
            <person name="van der Nest M.A."/>
            <person name="van Wyk S."/>
            <person name="Wingfield M.J."/>
            <person name="Xiong C."/>
            <person name="Yue Q."/>
            <person name="Zhang X."/>
        </authorList>
    </citation>
    <scope>NUCLEOTIDE SEQUENCE [LARGE SCALE GENOMIC DNA]</scope>
    <source>
        <strain evidence="4 5">BP 5553</strain>
    </source>
</reference>
<gene>
    <name evidence="4" type="ORF">BP5553_01053</name>
</gene>
<dbReference type="CDD" id="cd05157">
    <property type="entry name" value="ETNK_euk"/>
    <property type="match status" value="1"/>
</dbReference>
<dbReference type="InterPro" id="IPR007521">
    <property type="entry name" value="Choline_kin_N"/>
</dbReference>
<feature type="region of interest" description="Disordered" evidence="2">
    <location>
        <begin position="660"/>
        <end position="693"/>
    </location>
</feature>
<feature type="region of interest" description="Disordered" evidence="2">
    <location>
        <begin position="257"/>
        <end position="281"/>
    </location>
</feature>
<dbReference type="Pfam" id="PF01633">
    <property type="entry name" value="Choline_kinase"/>
    <property type="match status" value="1"/>
</dbReference>
<sequence>MTPPTSLDKESAGSALPLRPALKPGDDPGSPKSDPKVVSIMEEPEPIPPLSTPSEESLKIKQFNAGVGGKRLSGRPQLSGGYSSSRHSIISQSNVDETDTSSSSRQNGPVAADGAAVHRHRHHQHDRLLSQVAQWLQIEKTKRAARKAKKTGGEAMAAVMDQQASRPRAASQSSDSSAISLDKLQQILEDSMSLFGQEDGPGVPPSTGSRRSSYVLRSRRSSKSSARRLTGFASSDTEYQDGDVVVPSCDEVLDNSKTMSYSGGGASVDSSDTTTTLSTSKKAEKERKYWGQFKHEIVRLAHTLRLKGWRKVPLDRGPEIEVERLSGALTNAVYVVSPPKVLPVAQTSSTSNPKPHSPKPPPKLLLRIYGPQVEHLIDRQNELQILRRLARKKIGPRLLGTFTNGRFEEYFNAKTLEASDLRIEDTSKQIAKRMRELHDGIELLEREREEGPAIWKNWDKWVDRCEVVTTYLDREILDEKRGKGESWRERGLVCGVEWKAFKDALDKYRKWLDEYYKAKGDVRYHLVFSHNDTQYGNILRLIPPSPSEPTSDGTLPPPSPLLLPQNHHKQLTIIDFEYASANTPGLEFANHFTEWCYNYHDPDRPWACNTDRYPTLEQQRRFIRSYVNHRPQFNPRASETPKLLPIDKTTAAMRGGVNEFLLDSRSPPGGSSSNLGLKGDEVRPPGGFSSSSSLNLKLEESMFYAEEEKRREADIELKVARLLEETHIWRVANSAMWVAWGIVQAKVPGLDGDADANSEPSSREQSPLPTKGTSSGKNEEGDGKAADLAAEDPLNGKHVEEPEKCEDSEGDGEEDHFDYLAYAQDRALFFWGDIVALGIVKAEDLPEELARRLKTVEY</sequence>
<feature type="compositionally biased region" description="Basic and acidic residues" evidence="2">
    <location>
        <begin position="794"/>
        <end position="807"/>
    </location>
</feature>
<dbReference type="InterPro" id="IPR011009">
    <property type="entry name" value="Kinase-like_dom_sf"/>
</dbReference>